<dbReference type="EMBL" id="CACRXK020001712">
    <property type="protein sequence ID" value="CAB3990716.1"/>
    <property type="molecule type" value="Genomic_DNA"/>
</dbReference>
<keyword evidence="2" id="KW-1185">Reference proteome</keyword>
<name>A0A7D9HS81_PARCT</name>
<proteinExistence type="predicted"/>
<dbReference type="Proteomes" id="UP001152795">
    <property type="component" value="Unassembled WGS sequence"/>
</dbReference>
<evidence type="ECO:0000313" key="1">
    <source>
        <dbReference type="EMBL" id="CAB3990716.1"/>
    </source>
</evidence>
<comment type="caution">
    <text evidence="1">The sequence shown here is derived from an EMBL/GenBank/DDBJ whole genome shotgun (WGS) entry which is preliminary data.</text>
</comment>
<reference evidence="1" key="1">
    <citation type="submission" date="2020-04" db="EMBL/GenBank/DDBJ databases">
        <authorList>
            <person name="Alioto T."/>
            <person name="Alioto T."/>
            <person name="Gomez Garrido J."/>
        </authorList>
    </citation>
    <scope>NUCLEOTIDE SEQUENCE</scope>
    <source>
        <strain evidence="1">A484AB</strain>
    </source>
</reference>
<organism evidence="1 2">
    <name type="scientific">Paramuricea clavata</name>
    <name type="common">Red gorgonian</name>
    <name type="synonym">Violescent sea-whip</name>
    <dbReference type="NCBI Taxonomy" id="317549"/>
    <lineage>
        <taxon>Eukaryota</taxon>
        <taxon>Metazoa</taxon>
        <taxon>Cnidaria</taxon>
        <taxon>Anthozoa</taxon>
        <taxon>Octocorallia</taxon>
        <taxon>Malacalcyonacea</taxon>
        <taxon>Plexauridae</taxon>
        <taxon>Paramuricea</taxon>
    </lineage>
</organism>
<gene>
    <name evidence="1" type="ORF">PACLA_8A027104</name>
</gene>
<protein>
    <submittedName>
        <fullName evidence="1">Uncharacterized protein</fullName>
    </submittedName>
</protein>
<evidence type="ECO:0000313" key="2">
    <source>
        <dbReference type="Proteomes" id="UP001152795"/>
    </source>
</evidence>
<accession>A0A7D9HS81</accession>
<dbReference type="AlphaFoldDB" id="A0A7D9HS81"/>
<sequence>MAKSYTFSLFVVAILFCSFYVRDSEGVYGILTPQEGKRAFESESLNRKISTLEAIRAKLQRKEAFNAVISKMIRDQAAQINIDRPIPEELNNNN</sequence>